<dbReference type="Pfam" id="PF11887">
    <property type="entry name" value="Mce4_CUP1"/>
    <property type="match status" value="1"/>
</dbReference>
<dbReference type="PANTHER" id="PTHR33371:SF4">
    <property type="entry name" value="INTERMEMBRANE PHOSPHOLIPID TRANSPORT SYSTEM BINDING PROTEIN MLAD"/>
    <property type="match status" value="1"/>
</dbReference>
<dbReference type="InterPro" id="IPR003399">
    <property type="entry name" value="Mce/MlaD"/>
</dbReference>
<keyword evidence="1" id="KW-0472">Membrane</keyword>
<dbReference type="NCBIfam" id="TIGR00996">
    <property type="entry name" value="Mtu_fam_mce"/>
    <property type="match status" value="1"/>
</dbReference>
<evidence type="ECO:0000313" key="4">
    <source>
        <dbReference type="EMBL" id="ODQ94250.1"/>
    </source>
</evidence>
<accession>A0A1E3RWM3</accession>
<protein>
    <submittedName>
        <fullName evidence="4">Mammalian cell entry protein</fullName>
    </submittedName>
</protein>
<evidence type="ECO:0000259" key="3">
    <source>
        <dbReference type="Pfam" id="PF11887"/>
    </source>
</evidence>
<dbReference type="InterPro" id="IPR005693">
    <property type="entry name" value="Mce"/>
</dbReference>
<evidence type="ECO:0000256" key="1">
    <source>
        <dbReference type="SAM" id="Phobius"/>
    </source>
</evidence>
<dbReference type="Pfam" id="PF02470">
    <property type="entry name" value="MlaD"/>
    <property type="match status" value="1"/>
</dbReference>
<sequence length="412" mass="44031">MVKRLAVKPRAALAITLITVLIAGMVVTIRLSEHRDRNVVVAYFDNSIGLYPGDDVRIRGVSVGKVVKIEPQPLRSKITFWFDRRYHVPAEANAIILSPQLVTGRAIALTPPYTGGPKLAGGAVIPLERTAVPVEWDDVRAQLERLTDMLKPAEPGGVSSLGAVINTAADNLRGQGTTIRATVIRLSQTLSTLGDHSKDVFGTIRNLAALVSALRDSSDLLGQLNVNLSAVSSLIADDPNEVGQAVEDLNDVVDDVRTFVAENREPLGIASDKLTSISTAVVGSLDDLEQTLHIVPTVMANFNNIYEPANGSLTGALMVSNFANPVSFLCGAVQAASRLGAEQAAKLCVQYLAPIVKNRQYNFPPLGENLFVGAQARPNEVTYSEAWMRPDFVPPEPAAGLSEMMVPHGSGS</sequence>
<reference evidence="5" key="1">
    <citation type="submission" date="2016-09" db="EMBL/GenBank/DDBJ databases">
        <authorList>
            <person name="Greninger A.L."/>
            <person name="Jerome K.R."/>
            <person name="Mcnair B."/>
            <person name="Wallis C."/>
            <person name="Fang F."/>
        </authorList>
    </citation>
    <scope>NUCLEOTIDE SEQUENCE [LARGE SCALE GENOMIC DNA]</scope>
    <source>
        <strain evidence="5">M7</strain>
    </source>
</reference>
<keyword evidence="5" id="KW-1185">Reference proteome</keyword>
<dbReference type="Proteomes" id="UP000094243">
    <property type="component" value="Unassembled WGS sequence"/>
</dbReference>
<name>A0A1E3RWM3_9MYCO</name>
<feature type="transmembrane region" description="Helical" evidence="1">
    <location>
        <begin position="12"/>
        <end position="31"/>
    </location>
</feature>
<keyword evidence="1" id="KW-1133">Transmembrane helix</keyword>
<proteinExistence type="predicted"/>
<dbReference type="RefSeq" id="WP_069405037.1">
    <property type="nucleotide sequence ID" value="NZ_MIGZ01000045.1"/>
</dbReference>
<dbReference type="GO" id="GO:0005576">
    <property type="term" value="C:extracellular region"/>
    <property type="evidence" value="ECO:0007669"/>
    <property type="project" value="TreeGrafter"/>
</dbReference>
<dbReference type="PANTHER" id="PTHR33371">
    <property type="entry name" value="INTERMEMBRANE PHOSPHOLIPID TRANSPORT SYSTEM BINDING PROTEIN MLAD-RELATED"/>
    <property type="match status" value="1"/>
</dbReference>
<evidence type="ECO:0000313" key="5">
    <source>
        <dbReference type="Proteomes" id="UP000094243"/>
    </source>
</evidence>
<comment type="caution">
    <text evidence="4">The sequence shown here is derived from an EMBL/GenBank/DDBJ whole genome shotgun (WGS) entry which is preliminary data.</text>
</comment>
<dbReference type="InterPro" id="IPR024516">
    <property type="entry name" value="Mce_C"/>
</dbReference>
<feature type="domain" description="Mammalian cell entry C-terminal" evidence="3">
    <location>
        <begin position="118"/>
        <end position="275"/>
    </location>
</feature>
<gene>
    <name evidence="4" type="ORF">BHQ17_09785</name>
</gene>
<evidence type="ECO:0000259" key="2">
    <source>
        <dbReference type="Pfam" id="PF02470"/>
    </source>
</evidence>
<organism evidence="4 5">
    <name type="scientific">Mycolicibacterium holsaticum</name>
    <dbReference type="NCBI Taxonomy" id="152142"/>
    <lineage>
        <taxon>Bacteria</taxon>
        <taxon>Bacillati</taxon>
        <taxon>Actinomycetota</taxon>
        <taxon>Actinomycetes</taxon>
        <taxon>Mycobacteriales</taxon>
        <taxon>Mycobacteriaceae</taxon>
        <taxon>Mycolicibacterium</taxon>
    </lineage>
</organism>
<dbReference type="InterPro" id="IPR052336">
    <property type="entry name" value="MlaD_Phospholipid_Transporter"/>
</dbReference>
<dbReference type="EMBL" id="MIGZ01000045">
    <property type="protein sequence ID" value="ODQ94250.1"/>
    <property type="molecule type" value="Genomic_DNA"/>
</dbReference>
<dbReference type="AlphaFoldDB" id="A0A1E3RWM3"/>
<feature type="domain" description="Mce/MlaD" evidence="2">
    <location>
        <begin position="38"/>
        <end position="112"/>
    </location>
</feature>
<keyword evidence="1" id="KW-0812">Transmembrane</keyword>
<dbReference type="OrthoDB" id="4516955at2"/>